<dbReference type="PANTHER" id="PTHR30204:SF58">
    <property type="entry name" value="HTH-TYPE TRANSCRIPTIONAL REGULATOR YFMP"/>
    <property type="match status" value="1"/>
</dbReference>
<dbReference type="InterPro" id="IPR047057">
    <property type="entry name" value="MerR_fam"/>
</dbReference>
<dbReference type="GO" id="GO:0003677">
    <property type="term" value="F:DNA binding"/>
    <property type="evidence" value="ECO:0007669"/>
    <property type="project" value="UniProtKB-KW"/>
</dbReference>
<dbReference type="PROSITE" id="PS00552">
    <property type="entry name" value="HTH_MERR_1"/>
    <property type="match status" value="1"/>
</dbReference>
<keyword evidence="1" id="KW-0238">DNA-binding</keyword>
<reference evidence="3" key="1">
    <citation type="journal article" date="2020" name="mSystems">
        <title>Genome- and Community-Level Interaction Insights into Carbon Utilization and Element Cycling Functions of Hydrothermarchaeota in Hydrothermal Sediment.</title>
        <authorList>
            <person name="Zhou Z."/>
            <person name="Liu Y."/>
            <person name="Xu W."/>
            <person name="Pan J."/>
            <person name="Luo Z.H."/>
            <person name="Li M."/>
        </authorList>
    </citation>
    <scope>NUCLEOTIDE SEQUENCE [LARGE SCALE GENOMIC DNA]</scope>
    <source>
        <strain evidence="3">HyVt-577</strain>
    </source>
</reference>
<evidence type="ECO:0000259" key="2">
    <source>
        <dbReference type="PROSITE" id="PS50937"/>
    </source>
</evidence>
<proteinExistence type="predicted"/>
<evidence type="ECO:0000313" key="3">
    <source>
        <dbReference type="EMBL" id="HGY54732.1"/>
    </source>
</evidence>
<accession>A0A7V4TZX8</accession>
<dbReference type="AlphaFoldDB" id="A0A7V4TZX8"/>
<dbReference type="InterPro" id="IPR000551">
    <property type="entry name" value="MerR-type_HTH_dom"/>
</dbReference>
<dbReference type="SUPFAM" id="SSF46955">
    <property type="entry name" value="Putative DNA-binding domain"/>
    <property type="match status" value="1"/>
</dbReference>
<dbReference type="Gene3D" id="1.10.1660.10">
    <property type="match status" value="1"/>
</dbReference>
<comment type="caution">
    <text evidence="3">The sequence shown here is derived from an EMBL/GenBank/DDBJ whole genome shotgun (WGS) entry which is preliminary data.</text>
</comment>
<dbReference type="PROSITE" id="PS50937">
    <property type="entry name" value="HTH_MERR_2"/>
    <property type="match status" value="1"/>
</dbReference>
<dbReference type="Pfam" id="PF13411">
    <property type="entry name" value="MerR_1"/>
    <property type="match status" value="1"/>
</dbReference>
<sequence>MKGVVLAEEFDKFEPVLSIGVVAKKLDIAVQTVRLYEQEGLVIPHKTETNRRLYSMHDVERLQCIRKMITENGINIQGIKRIMSFIPCWEFKGGLDEECRNCPAYYEANGPCWSTVGVGKKCQLEDCRSCPVYRLEINCTKMKEVIYGHHRNGNS</sequence>
<evidence type="ECO:0000256" key="1">
    <source>
        <dbReference type="ARBA" id="ARBA00023125"/>
    </source>
</evidence>
<dbReference type="PRINTS" id="PR00040">
    <property type="entry name" value="HTHMERR"/>
</dbReference>
<dbReference type="GO" id="GO:0003700">
    <property type="term" value="F:DNA-binding transcription factor activity"/>
    <property type="evidence" value="ECO:0007669"/>
    <property type="project" value="InterPro"/>
</dbReference>
<dbReference type="PANTHER" id="PTHR30204">
    <property type="entry name" value="REDOX-CYCLING DRUG-SENSING TRANSCRIPTIONAL ACTIVATOR SOXR"/>
    <property type="match status" value="1"/>
</dbReference>
<feature type="domain" description="HTH merR-type" evidence="2">
    <location>
        <begin position="16"/>
        <end position="85"/>
    </location>
</feature>
<organism evidence="3">
    <name type="scientific">Caldithrix abyssi</name>
    <dbReference type="NCBI Taxonomy" id="187145"/>
    <lineage>
        <taxon>Bacteria</taxon>
        <taxon>Pseudomonadati</taxon>
        <taxon>Calditrichota</taxon>
        <taxon>Calditrichia</taxon>
        <taxon>Calditrichales</taxon>
        <taxon>Calditrichaceae</taxon>
        <taxon>Caldithrix</taxon>
    </lineage>
</organism>
<name>A0A7V4TZX8_CALAY</name>
<protein>
    <submittedName>
        <fullName evidence="3">MerR family transcriptional regulator</fullName>
    </submittedName>
</protein>
<dbReference type="Proteomes" id="UP000885779">
    <property type="component" value="Unassembled WGS sequence"/>
</dbReference>
<gene>
    <name evidence="3" type="ORF">ENK44_03430</name>
</gene>
<dbReference type="InterPro" id="IPR009061">
    <property type="entry name" value="DNA-bd_dom_put_sf"/>
</dbReference>
<dbReference type="SMART" id="SM00422">
    <property type="entry name" value="HTH_MERR"/>
    <property type="match status" value="1"/>
</dbReference>
<dbReference type="EMBL" id="DRQG01000030">
    <property type="protein sequence ID" value="HGY54732.1"/>
    <property type="molecule type" value="Genomic_DNA"/>
</dbReference>